<organism evidence="4 5">
    <name type="scientific">Mytilus galloprovincialis</name>
    <name type="common">Mediterranean mussel</name>
    <dbReference type="NCBI Taxonomy" id="29158"/>
    <lineage>
        <taxon>Eukaryota</taxon>
        <taxon>Metazoa</taxon>
        <taxon>Spiralia</taxon>
        <taxon>Lophotrochozoa</taxon>
        <taxon>Mollusca</taxon>
        <taxon>Bivalvia</taxon>
        <taxon>Autobranchia</taxon>
        <taxon>Pteriomorphia</taxon>
        <taxon>Mytilida</taxon>
        <taxon>Mytiloidea</taxon>
        <taxon>Mytilidae</taxon>
        <taxon>Mytilinae</taxon>
        <taxon>Mytilus</taxon>
    </lineage>
</organism>
<feature type="chain" id="PRO_5032599755" evidence="3">
    <location>
        <begin position="19"/>
        <end position="616"/>
    </location>
</feature>
<keyword evidence="1" id="KW-0175">Coiled coil</keyword>
<keyword evidence="3" id="KW-0732">Signal</keyword>
<dbReference type="SUPFAM" id="SSF57997">
    <property type="entry name" value="Tropomyosin"/>
    <property type="match status" value="1"/>
</dbReference>
<dbReference type="GO" id="GO:0035459">
    <property type="term" value="P:vesicle cargo loading"/>
    <property type="evidence" value="ECO:0007669"/>
    <property type="project" value="TreeGrafter"/>
</dbReference>
<dbReference type="GO" id="GO:0070971">
    <property type="term" value="C:endoplasmic reticulum exit site"/>
    <property type="evidence" value="ECO:0007669"/>
    <property type="project" value="TreeGrafter"/>
</dbReference>
<dbReference type="PANTHER" id="PTHR23158">
    <property type="entry name" value="MELANOMA INHIBITORY ACTIVITY-RELATED"/>
    <property type="match status" value="1"/>
</dbReference>
<dbReference type="OrthoDB" id="6022771at2759"/>
<evidence type="ECO:0000313" key="4">
    <source>
        <dbReference type="EMBL" id="VDI30754.1"/>
    </source>
</evidence>
<feature type="region of interest" description="Disordered" evidence="2">
    <location>
        <begin position="116"/>
        <end position="136"/>
    </location>
</feature>
<feature type="compositionally biased region" description="Basic and acidic residues" evidence="2">
    <location>
        <begin position="600"/>
        <end position="610"/>
    </location>
</feature>
<dbReference type="PANTHER" id="PTHR23158:SF33">
    <property type="entry name" value="TRANSPORT AND GOLGI ORGANIZATION PROTEIN 1"/>
    <property type="match status" value="1"/>
</dbReference>
<proteinExistence type="predicted"/>
<reference evidence="4" key="1">
    <citation type="submission" date="2018-11" db="EMBL/GenBank/DDBJ databases">
        <authorList>
            <person name="Alioto T."/>
            <person name="Alioto T."/>
        </authorList>
    </citation>
    <scope>NUCLEOTIDE SEQUENCE</scope>
</reference>
<evidence type="ECO:0000256" key="2">
    <source>
        <dbReference type="SAM" id="MobiDB-lite"/>
    </source>
</evidence>
<dbReference type="GO" id="GO:0006888">
    <property type="term" value="P:endoplasmic reticulum to Golgi vesicle-mediated transport"/>
    <property type="evidence" value="ECO:0007669"/>
    <property type="project" value="TreeGrafter"/>
</dbReference>
<dbReference type="Proteomes" id="UP000596742">
    <property type="component" value="Unassembled WGS sequence"/>
</dbReference>
<accession>A0A8B6E769</accession>
<name>A0A8B6E769_MYTGA</name>
<dbReference type="InterPro" id="IPR051500">
    <property type="entry name" value="cTAGE_MIA/OTOR"/>
</dbReference>
<evidence type="ECO:0000256" key="1">
    <source>
        <dbReference type="ARBA" id="ARBA00023054"/>
    </source>
</evidence>
<feature type="compositionally biased region" description="Pro residues" evidence="2">
    <location>
        <begin position="510"/>
        <end position="521"/>
    </location>
</feature>
<gene>
    <name evidence="4" type="ORF">MGAL_10B038345</name>
</gene>
<feature type="region of interest" description="Disordered" evidence="2">
    <location>
        <begin position="436"/>
        <end position="616"/>
    </location>
</feature>
<evidence type="ECO:0000313" key="5">
    <source>
        <dbReference type="Proteomes" id="UP000596742"/>
    </source>
</evidence>
<keyword evidence="5" id="KW-1185">Reference proteome</keyword>
<dbReference type="GO" id="GO:0009306">
    <property type="term" value="P:protein secretion"/>
    <property type="evidence" value="ECO:0007669"/>
    <property type="project" value="TreeGrafter"/>
</dbReference>
<feature type="compositionally biased region" description="Pro residues" evidence="2">
    <location>
        <begin position="529"/>
        <end position="586"/>
    </location>
</feature>
<feature type="signal peptide" evidence="3">
    <location>
        <begin position="1"/>
        <end position="18"/>
    </location>
</feature>
<dbReference type="GO" id="GO:0005789">
    <property type="term" value="C:endoplasmic reticulum membrane"/>
    <property type="evidence" value="ECO:0007669"/>
    <property type="project" value="TreeGrafter"/>
</dbReference>
<sequence>MTVLVVIVTITMLMTISCLSCLCGGKKKPKKTDPVVVVRGLEEKLFIATKERENVEDELEISQKRVKELEEETKLLALSSGDVATEINKFKTLIKEYESSVSSQQNEIDKLTTELSQKKKETQTKSNKFDETQKQLKKKEQAVESISEKLKNANKELDSIKTELKSEKNQNSSLTKQIERLEVSKQQLLKEAEDWNEKHQDLTERYETLQKGQTQVQEDLAFKENELEVLRDCFLQMKAFENEDSEDQDETDSTSIQDKLKSMMDVSGVNARLKTVEDERNIVQNRIDIEVQSRIDMEEQIAELERKMEGLKTDKMKAERQSNEATTKLNVLTNYFKEKEAQLQRELGEQEALKKQNKNRLENADETAKMVTEELESYKSQTDDLKKEILSAERDFRSQIAANEKKAHDNWLSARAAERELKESRHECSVLRQKLTDLERRLMQGPSGLIRPLPTRGMPPPGMINGPLHPSERPGSRSGPFPPPPGMRDDDMRGSPGPVRLPPPDRRGPRMPPPEMRSPPPPDRHGGPRMPPPDLRSPPPFGRGPPPPMDRRSPPPYGRGPPGYRMPPPHDMLPPHLRGPPPPRSSSPPRIEPSGAGTTRHREQDQDHTQRQSSQV</sequence>
<dbReference type="EMBL" id="UYJE01004722">
    <property type="protein sequence ID" value="VDI30754.1"/>
    <property type="molecule type" value="Genomic_DNA"/>
</dbReference>
<dbReference type="AlphaFoldDB" id="A0A8B6E769"/>
<comment type="caution">
    <text evidence="4">The sequence shown here is derived from an EMBL/GenBank/DDBJ whole genome shotgun (WGS) entry which is preliminary data.</text>
</comment>
<protein>
    <submittedName>
        <fullName evidence="4">Uncharacterized protein</fullName>
    </submittedName>
</protein>
<evidence type="ECO:0000256" key="3">
    <source>
        <dbReference type="SAM" id="SignalP"/>
    </source>
</evidence>